<dbReference type="Gene3D" id="1.10.287.1080">
    <property type="entry name" value="MazG-like"/>
    <property type="match status" value="1"/>
</dbReference>
<evidence type="ECO:0000259" key="1">
    <source>
        <dbReference type="Pfam" id="PF03819"/>
    </source>
</evidence>
<reference evidence="2" key="1">
    <citation type="submission" date="2020-10" db="EMBL/GenBank/DDBJ databases">
        <authorList>
            <person name="Gilroy R."/>
        </authorList>
    </citation>
    <scope>NUCLEOTIDE SEQUENCE</scope>
    <source>
        <strain evidence="2">ChiSjej1B19-7085</strain>
    </source>
</reference>
<organism evidence="2 3">
    <name type="scientific">Candidatus Gallacutalibacter pullicola</name>
    <dbReference type="NCBI Taxonomy" id="2840830"/>
    <lineage>
        <taxon>Bacteria</taxon>
        <taxon>Bacillati</taxon>
        <taxon>Bacillota</taxon>
        <taxon>Clostridia</taxon>
        <taxon>Eubacteriales</taxon>
        <taxon>Candidatus Gallacutalibacter</taxon>
    </lineage>
</organism>
<dbReference type="Pfam" id="PF03819">
    <property type="entry name" value="MazG"/>
    <property type="match status" value="1"/>
</dbReference>
<gene>
    <name evidence="2" type="ORF">IAA54_07550</name>
</gene>
<protein>
    <submittedName>
        <fullName evidence="2">Nucleotide pyrophosphohydrolase</fullName>
    </submittedName>
</protein>
<dbReference type="InterPro" id="IPR004518">
    <property type="entry name" value="MazG-like_dom"/>
</dbReference>
<evidence type="ECO:0000313" key="2">
    <source>
        <dbReference type="EMBL" id="HIR57510.1"/>
    </source>
</evidence>
<dbReference type="EMBL" id="DVHF01000084">
    <property type="protein sequence ID" value="HIR57510.1"/>
    <property type="molecule type" value="Genomic_DNA"/>
</dbReference>
<dbReference type="SUPFAM" id="SSF101386">
    <property type="entry name" value="all-alpha NTP pyrophosphatases"/>
    <property type="match status" value="1"/>
</dbReference>
<dbReference type="PANTHER" id="PTHR42702:SF1">
    <property type="entry name" value="REGULATORY PROTEIN FOR BETA-LACTAMASE"/>
    <property type="match status" value="1"/>
</dbReference>
<feature type="domain" description="NTP pyrophosphohydrolase MazG-like" evidence="1">
    <location>
        <begin position="23"/>
        <end position="81"/>
    </location>
</feature>
<evidence type="ECO:0000313" key="3">
    <source>
        <dbReference type="Proteomes" id="UP000886785"/>
    </source>
</evidence>
<reference evidence="2" key="2">
    <citation type="journal article" date="2021" name="PeerJ">
        <title>Extensive microbial diversity within the chicken gut microbiome revealed by metagenomics and culture.</title>
        <authorList>
            <person name="Gilroy R."/>
            <person name="Ravi A."/>
            <person name="Getino M."/>
            <person name="Pursley I."/>
            <person name="Horton D.L."/>
            <person name="Alikhan N.F."/>
            <person name="Baker D."/>
            <person name="Gharbi K."/>
            <person name="Hall N."/>
            <person name="Watson M."/>
            <person name="Adriaenssens E.M."/>
            <person name="Foster-Nyarko E."/>
            <person name="Jarju S."/>
            <person name="Secka A."/>
            <person name="Antonio M."/>
            <person name="Oren A."/>
            <person name="Chaudhuri R.R."/>
            <person name="La Ragione R."/>
            <person name="Hildebrand F."/>
            <person name="Pallen M.J."/>
        </authorList>
    </citation>
    <scope>NUCLEOTIDE SEQUENCE</scope>
    <source>
        <strain evidence="2">ChiSjej1B19-7085</strain>
    </source>
</reference>
<comment type="caution">
    <text evidence="2">The sequence shown here is derived from an EMBL/GenBank/DDBJ whole genome shotgun (WGS) entry which is preliminary data.</text>
</comment>
<dbReference type="PANTHER" id="PTHR42702">
    <property type="entry name" value="NUCLEOTIDE PYROPHOSPHOHYDROLASE"/>
    <property type="match status" value="1"/>
</dbReference>
<dbReference type="AlphaFoldDB" id="A0A9D1DR16"/>
<name>A0A9D1DR16_9FIRM</name>
<proteinExistence type="predicted"/>
<sequence length="102" mass="11958">MADIRYLQEYLKEKDHSAQVKDYFLKLTEEVGELGRAIRMDLPHSVGEDIKGTIDEEIWDVIYYALVIANCYGIDMEQAIRLKEAYNKQRFHSSVAYDPPER</sequence>
<dbReference type="Proteomes" id="UP000886785">
    <property type="component" value="Unassembled WGS sequence"/>
</dbReference>
<accession>A0A9D1DR16</accession>